<comment type="pathway">
    <text evidence="8">Aminoacyl-tRNA biosynthesis; selenocysteinyl-tRNA(Sec) biosynthesis; selenocysteinyl-tRNA(Sec) from L-seryl-tRNA(Sec) (bacterial route): step 1/1.</text>
</comment>
<dbReference type="GO" id="GO:0004125">
    <property type="term" value="F:L-seryl-tRNA(Sec) selenium transferase activity"/>
    <property type="evidence" value="ECO:0007669"/>
    <property type="project" value="UniProtKB-UniRule"/>
</dbReference>
<evidence type="ECO:0000313" key="12">
    <source>
        <dbReference type="Proteomes" id="UP000183995"/>
    </source>
</evidence>
<dbReference type="PANTHER" id="PTHR32328:SF0">
    <property type="entry name" value="L-SERYL-TRNA(SEC) SELENIUM TRANSFERASE"/>
    <property type="match status" value="1"/>
</dbReference>
<evidence type="ECO:0000256" key="6">
    <source>
        <dbReference type="ARBA" id="ARBA00023266"/>
    </source>
</evidence>
<accession>A0A1M5UB34</accession>
<comment type="catalytic activity">
    <reaction evidence="8">
        <text>L-seryl-tRNA(Sec) + selenophosphate + H(+) = L-selenocysteinyl-tRNA(Sec) + phosphate</text>
        <dbReference type="Rhea" id="RHEA:22728"/>
        <dbReference type="Rhea" id="RHEA-COMP:9742"/>
        <dbReference type="Rhea" id="RHEA-COMP:9743"/>
        <dbReference type="ChEBI" id="CHEBI:15378"/>
        <dbReference type="ChEBI" id="CHEBI:16144"/>
        <dbReference type="ChEBI" id="CHEBI:43474"/>
        <dbReference type="ChEBI" id="CHEBI:78533"/>
        <dbReference type="ChEBI" id="CHEBI:78573"/>
        <dbReference type="EC" id="2.9.1.1"/>
    </reaction>
</comment>
<organism evidence="11 12">
    <name type="scientific">Sporobacter termitidis DSM 10068</name>
    <dbReference type="NCBI Taxonomy" id="1123282"/>
    <lineage>
        <taxon>Bacteria</taxon>
        <taxon>Bacillati</taxon>
        <taxon>Bacillota</taxon>
        <taxon>Clostridia</taxon>
        <taxon>Eubacteriales</taxon>
        <taxon>Oscillospiraceae</taxon>
        <taxon>Sporobacter</taxon>
    </lineage>
</organism>
<dbReference type="Proteomes" id="UP000183995">
    <property type="component" value="Unassembled WGS sequence"/>
</dbReference>
<dbReference type="PANTHER" id="PTHR32328">
    <property type="entry name" value="L-SERYL-TRNA(SEC) SELENIUM TRANSFERASE"/>
    <property type="match status" value="1"/>
</dbReference>
<dbReference type="EMBL" id="FQXV01000001">
    <property type="protein sequence ID" value="SHH60177.1"/>
    <property type="molecule type" value="Genomic_DNA"/>
</dbReference>
<dbReference type="GO" id="GO:0001717">
    <property type="term" value="P:conversion of seryl-tRNAsec to selenocys-tRNAsec"/>
    <property type="evidence" value="ECO:0007669"/>
    <property type="project" value="UniProtKB-UniRule"/>
</dbReference>
<evidence type="ECO:0000256" key="8">
    <source>
        <dbReference type="HAMAP-Rule" id="MF_00423"/>
    </source>
</evidence>
<dbReference type="Pfam" id="PF12390">
    <property type="entry name" value="Se-cys_synth_N"/>
    <property type="match status" value="1"/>
</dbReference>
<keyword evidence="12" id="KW-1185">Reference proteome</keyword>
<dbReference type="InterPro" id="IPR018319">
    <property type="entry name" value="SelA-like"/>
</dbReference>
<dbReference type="SUPFAM" id="SSF53383">
    <property type="entry name" value="PLP-dependent transferases"/>
    <property type="match status" value="1"/>
</dbReference>
<dbReference type="EC" id="2.9.1.1" evidence="8"/>
<dbReference type="UniPathway" id="UPA00906">
    <property type="reaction ID" value="UER00896"/>
</dbReference>
<dbReference type="Gene3D" id="3.90.1150.180">
    <property type="match status" value="1"/>
</dbReference>
<evidence type="ECO:0000256" key="2">
    <source>
        <dbReference type="ARBA" id="ARBA00022490"/>
    </source>
</evidence>
<evidence type="ECO:0000256" key="7">
    <source>
        <dbReference type="ARBA" id="ARBA00044507"/>
    </source>
</evidence>
<sequence>MTSGPGLCLNMDIISHVTGKETSTVNDTEKLLRRIPNVDKLMHSPVLAVSELPRTVVLDAVRGVLETLRRCILAGEIADIGDDEAICRAALEEARASYFAGVRPVINGTGVILHSNLGRACLSENAAGAAVRAAGSFSSLEYDLEAGERGSRTAALETWLKKLTGAEAALVVNNNAAAVLLILSAVAAGGEVVVSRGELVEIGGSFRVPEIMEQCDCRLREVGTTNKTRLSDYEAAVNENTRTLMKVHTSNFRVVGFTEAVSIESLAALGRSRGLPVIEDIGSGALVRMEKYGLTGEPFAADSLAAGADIVSFSGDKLLGGPQAGIILGKTKYLKLMKKHPLYRALRVDKMTVAALEETLRAYSDPDRAELELPVLIMLSAAPEVLREKAERLYKLLADNGIEAEVTQVFSTTGSGSVPGSELPSYAVSVTPGDGGAAALDRRLRLGETPVLGRIVKERYLLDVRTIFEKDIGKTAAAVSEAFK</sequence>
<dbReference type="STRING" id="1123282.SAMN02745823_00434"/>
<evidence type="ECO:0000259" key="10">
    <source>
        <dbReference type="Pfam" id="PF12390"/>
    </source>
</evidence>
<comment type="similarity">
    <text evidence="7 8">Belongs to the SelA family.</text>
</comment>
<dbReference type="Gene3D" id="3.40.640.10">
    <property type="entry name" value="Type I PLP-dependent aspartate aminotransferase-like (Major domain)"/>
    <property type="match status" value="1"/>
</dbReference>
<dbReference type="HAMAP" id="MF_00423">
    <property type="entry name" value="SelA"/>
    <property type="match status" value="1"/>
</dbReference>
<evidence type="ECO:0000256" key="1">
    <source>
        <dbReference type="ARBA" id="ARBA00001933"/>
    </source>
</evidence>
<dbReference type="NCBIfam" id="TIGR00474">
    <property type="entry name" value="selA"/>
    <property type="match status" value="1"/>
</dbReference>
<comment type="function">
    <text evidence="8">Converts seryl-tRNA(Sec) to selenocysteinyl-tRNA(Sec) required for selenoprotein biosynthesis.</text>
</comment>
<gene>
    <name evidence="8" type="primary">selA</name>
    <name evidence="11" type="ORF">SAMN02745823_00434</name>
</gene>
<keyword evidence="2 8" id="KW-0963">Cytoplasm</keyword>
<dbReference type="Pfam" id="PF03841">
    <property type="entry name" value="SelA"/>
    <property type="match status" value="1"/>
</dbReference>
<keyword evidence="6 8" id="KW-0711">Selenium</keyword>
<dbReference type="InterPro" id="IPR025862">
    <property type="entry name" value="SelA_trans_N_dom"/>
</dbReference>
<evidence type="ECO:0000313" key="11">
    <source>
        <dbReference type="EMBL" id="SHH60177.1"/>
    </source>
</evidence>
<comment type="cofactor">
    <cofactor evidence="1 8 9">
        <name>pyridoxal 5'-phosphate</name>
        <dbReference type="ChEBI" id="CHEBI:597326"/>
    </cofactor>
</comment>
<dbReference type="GO" id="GO:0001514">
    <property type="term" value="P:selenocysteine incorporation"/>
    <property type="evidence" value="ECO:0007669"/>
    <property type="project" value="UniProtKB-UniRule"/>
</dbReference>
<dbReference type="InterPro" id="IPR015424">
    <property type="entry name" value="PyrdxlP-dep_Trfase"/>
</dbReference>
<evidence type="ECO:0000256" key="5">
    <source>
        <dbReference type="ARBA" id="ARBA00022917"/>
    </source>
</evidence>
<evidence type="ECO:0000256" key="3">
    <source>
        <dbReference type="ARBA" id="ARBA00022679"/>
    </source>
</evidence>
<dbReference type="InterPro" id="IPR015421">
    <property type="entry name" value="PyrdxlP-dep_Trfase_major"/>
</dbReference>
<keyword evidence="5 8" id="KW-0648">Protein biosynthesis</keyword>
<dbReference type="GO" id="GO:0005737">
    <property type="term" value="C:cytoplasm"/>
    <property type="evidence" value="ECO:0007669"/>
    <property type="project" value="UniProtKB-SubCell"/>
</dbReference>
<comment type="subcellular location">
    <subcellularLocation>
        <location evidence="8">Cytoplasm</location>
    </subcellularLocation>
</comment>
<protein>
    <recommendedName>
        <fullName evidence="8">L-seryl-tRNA(Sec) selenium transferase</fullName>
        <ecNumber evidence="8">2.9.1.1</ecNumber>
    </recommendedName>
    <alternativeName>
        <fullName evidence="8">Selenocysteine synthase</fullName>
        <shortName evidence="8">Sec synthase</shortName>
    </alternativeName>
    <alternativeName>
        <fullName evidence="8">Selenocysteinyl-tRNA(Sec) synthase</fullName>
    </alternativeName>
</protein>
<feature type="domain" description="L-seryl-tRNA selenium transferase N-terminal" evidence="10">
    <location>
        <begin position="32"/>
        <end position="69"/>
    </location>
</feature>
<name>A0A1M5UB34_9FIRM</name>
<reference evidence="11 12" key="1">
    <citation type="submission" date="2016-11" db="EMBL/GenBank/DDBJ databases">
        <authorList>
            <person name="Jaros S."/>
            <person name="Januszkiewicz K."/>
            <person name="Wedrychowicz H."/>
        </authorList>
    </citation>
    <scope>NUCLEOTIDE SEQUENCE [LARGE SCALE GENOMIC DNA]</scope>
    <source>
        <strain evidence="11 12">DSM 10068</strain>
    </source>
</reference>
<feature type="modified residue" description="N6-(pyridoxal phosphate)lysine" evidence="8 9">
    <location>
        <position position="317"/>
    </location>
</feature>
<keyword evidence="4 8" id="KW-0663">Pyridoxal phosphate</keyword>
<evidence type="ECO:0000256" key="9">
    <source>
        <dbReference type="PIRSR" id="PIRSR618319-50"/>
    </source>
</evidence>
<keyword evidence="3 8" id="KW-0808">Transferase</keyword>
<dbReference type="AlphaFoldDB" id="A0A1M5UB34"/>
<dbReference type="InterPro" id="IPR004534">
    <property type="entry name" value="SelA_trans"/>
</dbReference>
<proteinExistence type="inferred from homology"/>
<evidence type="ECO:0000256" key="4">
    <source>
        <dbReference type="ARBA" id="ARBA00022898"/>
    </source>
</evidence>